<evidence type="ECO:0000256" key="5">
    <source>
        <dbReference type="ARBA" id="ARBA00023002"/>
    </source>
</evidence>
<evidence type="ECO:0000259" key="7">
    <source>
        <dbReference type="Pfam" id="PF05199"/>
    </source>
</evidence>
<dbReference type="AlphaFoldDB" id="A0A918KCR9"/>
<feature type="domain" description="Glucose-methanol-choline oxidoreductase C-terminal" evidence="7">
    <location>
        <begin position="426"/>
        <end position="552"/>
    </location>
</feature>
<keyword evidence="9" id="KW-1185">Reference proteome</keyword>
<dbReference type="Pfam" id="PF00732">
    <property type="entry name" value="GMC_oxred_N"/>
    <property type="match status" value="1"/>
</dbReference>
<dbReference type="InterPro" id="IPR007867">
    <property type="entry name" value="GMC_OxRtase_C"/>
</dbReference>
<evidence type="ECO:0000313" key="8">
    <source>
        <dbReference type="EMBL" id="GGX57349.1"/>
    </source>
</evidence>
<evidence type="ECO:0000313" key="9">
    <source>
        <dbReference type="Proteomes" id="UP000600865"/>
    </source>
</evidence>
<comment type="similarity">
    <text evidence="2">Belongs to the GMC oxidoreductase family.</text>
</comment>
<protein>
    <submittedName>
        <fullName evidence="8">GMC family oxidoreductase</fullName>
    </submittedName>
</protein>
<keyword evidence="4" id="KW-0274">FAD</keyword>
<sequence length="569" mass="63273">MADFDVIVVGSGMSGGWVAKELCERGFKVAVIERGRQITPEKDYTDMVDPWDTPNLDRTSDEDKAKHPIQHTVYAFNQNTKQYWVDDNKHPYEVADGTSYGWLRGYQTGGRSIMWGRQSYRMSEIDFEANKKDGHGVDWPVRYKDIEPWYDKVEYFAGISGSEEGLDILPDGVFQPPHELTCAELEFKARVEAKFPGRKVIPGRVANLTKPTPEQIALGRGQCQARDLCYRGCSFGAYFNSNVATLPAAKRTGNLTMITDTAVLKVDHDMETGRATGVQTINVNTKEKKTITARVVFLNASTIATTMILLNSAHEGAPNGLANSSGQLGKNLMDHVAGAGAAATMPGFEDKYHYGKRPNGFYIPRFRNHTEESTDSVRGYGYQGRIYRETWQSNVGQSGIGEDYKDANRKPGPWSVGIVAFCEILPDERNTVTLHPTKKDEWGMPIPVINQKHRENEVALMKHATRDTKAMLEAAGMIVHYTDNPDDITAENMSAPGRGIHEMGTARMGRDPKTSVLNQWNQSWDVENLFITDGSFMTSGGCQNPSITYMAFSARAADYAAKLMESGKL</sequence>
<dbReference type="Pfam" id="PF05199">
    <property type="entry name" value="GMC_oxred_C"/>
    <property type="match status" value="1"/>
</dbReference>
<evidence type="ECO:0000259" key="6">
    <source>
        <dbReference type="Pfam" id="PF00732"/>
    </source>
</evidence>
<dbReference type="InterPro" id="IPR051473">
    <property type="entry name" value="P2Ox-like"/>
</dbReference>
<dbReference type="EMBL" id="BMYV01000001">
    <property type="protein sequence ID" value="GGX57349.1"/>
    <property type="molecule type" value="Genomic_DNA"/>
</dbReference>
<keyword evidence="3" id="KW-0285">Flavoprotein</keyword>
<dbReference type="Gene3D" id="3.50.50.60">
    <property type="entry name" value="FAD/NAD(P)-binding domain"/>
    <property type="match status" value="2"/>
</dbReference>
<gene>
    <name evidence="8" type="ORF">GCM10011309_02900</name>
</gene>
<dbReference type="SUPFAM" id="SSF54373">
    <property type="entry name" value="FAD-linked reductases, C-terminal domain"/>
    <property type="match status" value="1"/>
</dbReference>
<organism evidence="8 9">
    <name type="scientific">Litorimonas cladophorae</name>
    <dbReference type="NCBI Taxonomy" id="1220491"/>
    <lineage>
        <taxon>Bacteria</taxon>
        <taxon>Pseudomonadati</taxon>
        <taxon>Pseudomonadota</taxon>
        <taxon>Alphaproteobacteria</taxon>
        <taxon>Maricaulales</taxon>
        <taxon>Robiginitomaculaceae</taxon>
    </lineage>
</organism>
<keyword evidence="5" id="KW-0560">Oxidoreductase</keyword>
<dbReference type="RefSeq" id="WP_189580367.1">
    <property type="nucleotide sequence ID" value="NZ_BMYV01000001.1"/>
</dbReference>
<evidence type="ECO:0000256" key="1">
    <source>
        <dbReference type="ARBA" id="ARBA00001974"/>
    </source>
</evidence>
<dbReference type="SUPFAM" id="SSF51905">
    <property type="entry name" value="FAD/NAD(P)-binding domain"/>
    <property type="match status" value="1"/>
</dbReference>
<evidence type="ECO:0000256" key="4">
    <source>
        <dbReference type="ARBA" id="ARBA00022827"/>
    </source>
</evidence>
<evidence type="ECO:0000256" key="3">
    <source>
        <dbReference type="ARBA" id="ARBA00022630"/>
    </source>
</evidence>
<dbReference type="PANTHER" id="PTHR42784:SF1">
    <property type="entry name" value="PYRANOSE 2-OXIDASE"/>
    <property type="match status" value="1"/>
</dbReference>
<feature type="domain" description="Glucose-methanol-choline oxidoreductase N-terminal" evidence="6">
    <location>
        <begin position="96"/>
        <end position="336"/>
    </location>
</feature>
<name>A0A918KCR9_9PROT</name>
<dbReference type="GO" id="GO:0050660">
    <property type="term" value="F:flavin adenine dinucleotide binding"/>
    <property type="evidence" value="ECO:0007669"/>
    <property type="project" value="InterPro"/>
</dbReference>
<accession>A0A918KCR9</accession>
<proteinExistence type="inferred from homology"/>
<comment type="cofactor">
    <cofactor evidence="1">
        <name>FAD</name>
        <dbReference type="ChEBI" id="CHEBI:57692"/>
    </cofactor>
</comment>
<dbReference type="PANTHER" id="PTHR42784">
    <property type="entry name" value="PYRANOSE 2-OXIDASE"/>
    <property type="match status" value="1"/>
</dbReference>
<dbReference type="InterPro" id="IPR000172">
    <property type="entry name" value="GMC_OxRdtase_N"/>
</dbReference>
<dbReference type="Proteomes" id="UP000600865">
    <property type="component" value="Unassembled WGS sequence"/>
</dbReference>
<reference evidence="8 9" key="1">
    <citation type="journal article" date="2014" name="Int. J. Syst. Evol. Microbiol.">
        <title>Complete genome sequence of Corynebacterium casei LMG S-19264T (=DSM 44701T), isolated from a smear-ripened cheese.</title>
        <authorList>
            <consortium name="US DOE Joint Genome Institute (JGI-PGF)"/>
            <person name="Walter F."/>
            <person name="Albersmeier A."/>
            <person name="Kalinowski J."/>
            <person name="Ruckert C."/>
        </authorList>
    </citation>
    <scope>NUCLEOTIDE SEQUENCE [LARGE SCALE GENOMIC DNA]</scope>
    <source>
        <strain evidence="8 9">KCTC 23968</strain>
    </source>
</reference>
<dbReference type="InterPro" id="IPR036188">
    <property type="entry name" value="FAD/NAD-bd_sf"/>
</dbReference>
<evidence type="ECO:0000256" key="2">
    <source>
        <dbReference type="ARBA" id="ARBA00010790"/>
    </source>
</evidence>
<comment type="caution">
    <text evidence="8">The sequence shown here is derived from an EMBL/GenBank/DDBJ whole genome shotgun (WGS) entry which is preliminary data.</text>
</comment>
<dbReference type="GO" id="GO:0016614">
    <property type="term" value="F:oxidoreductase activity, acting on CH-OH group of donors"/>
    <property type="evidence" value="ECO:0007669"/>
    <property type="project" value="InterPro"/>
</dbReference>